<gene>
    <name evidence="1" type="ORF">KBHNNLIF_00007</name>
</gene>
<dbReference type="EMBL" id="MT630657">
    <property type="protein sequence ID" value="QNO41696.1"/>
    <property type="molecule type" value="Genomic_DNA"/>
</dbReference>
<dbReference type="AlphaFoldDB" id="A0A7G9Y112"/>
<evidence type="ECO:0000313" key="1">
    <source>
        <dbReference type="EMBL" id="QNO41696.1"/>
    </source>
</evidence>
<proteinExistence type="predicted"/>
<name>A0A7G9Y112_9EURY</name>
<organism evidence="1">
    <name type="scientific">Candidatus Methanogaster sp. ANME-2c ERB4</name>
    <dbReference type="NCBI Taxonomy" id="2759911"/>
    <lineage>
        <taxon>Archaea</taxon>
        <taxon>Methanobacteriati</taxon>
        <taxon>Methanobacteriota</taxon>
        <taxon>Stenosarchaea group</taxon>
        <taxon>Methanomicrobia</taxon>
        <taxon>Methanosarcinales</taxon>
        <taxon>ANME-2 cluster</taxon>
        <taxon>Candidatus Methanogasteraceae</taxon>
        <taxon>Candidatus Methanogaster</taxon>
    </lineage>
</organism>
<reference evidence="1" key="1">
    <citation type="submission" date="2020-06" db="EMBL/GenBank/DDBJ databases">
        <title>Unique genomic features of the anaerobic methanotrophic archaea.</title>
        <authorList>
            <person name="Chadwick G.L."/>
            <person name="Skennerton C.T."/>
            <person name="Laso-Perez R."/>
            <person name="Leu A.O."/>
            <person name="Speth D.R."/>
            <person name="Yu H."/>
            <person name="Morgan-Lang C."/>
            <person name="Hatzenpichler R."/>
            <person name="Goudeau D."/>
            <person name="Malmstrom R."/>
            <person name="Brazelton W.J."/>
            <person name="Woyke T."/>
            <person name="Hallam S.J."/>
            <person name="Tyson G.W."/>
            <person name="Wegener G."/>
            <person name="Boetius A."/>
            <person name="Orphan V."/>
        </authorList>
    </citation>
    <scope>NUCLEOTIDE SEQUENCE</scope>
</reference>
<sequence>MMVIVQIQESETRVIAVRMLPARERSRGNLVAMVEYAIPLATVFLAHHQESLLSLLYRMLMTRSAIGGHLTLRQIRQRT</sequence>
<protein>
    <submittedName>
        <fullName evidence="1">Uncharacterized protein</fullName>
    </submittedName>
</protein>
<accession>A0A7G9Y112</accession>